<accession>A0ABS0NFB7</accession>
<comment type="caution">
    <text evidence="1">The sequence shown here is derived from an EMBL/GenBank/DDBJ whole genome shotgun (WGS) entry which is preliminary data.</text>
</comment>
<dbReference type="InterPro" id="IPR033458">
    <property type="entry name" value="DUF5134"/>
</dbReference>
<dbReference type="Pfam" id="PF17197">
    <property type="entry name" value="DUF5134"/>
    <property type="match status" value="1"/>
</dbReference>
<name>A0ABS0NFB7_9ACTN</name>
<gene>
    <name evidence="1" type="ORF">IHE55_03350</name>
</gene>
<dbReference type="EMBL" id="JACYXC010000001">
    <property type="protein sequence ID" value="MBH5333891.1"/>
    <property type="molecule type" value="Genomic_DNA"/>
</dbReference>
<evidence type="ECO:0000313" key="2">
    <source>
        <dbReference type="Proteomes" id="UP000807371"/>
    </source>
</evidence>
<keyword evidence="2" id="KW-1185">Reference proteome</keyword>
<evidence type="ECO:0000313" key="1">
    <source>
        <dbReference type="EMBL" id="MBH5333891.1"/>
    </source>
</evidence>
<protein>
    <submittedName>
        <fullName evidence="1">DUF5134 domain-containing protein</fullName>
    </submittedName>
</protein>
<reference evidence="1 2" key="1">
    <citation type="submission" date="2020-09" db="EMBL/GenBank/DDBJ databases">
        <title>Biosynthesis of the nuclear factor of activated T cells inhibitor NFAT-133 and its congeners in Streptomyces pactum.</title>
        <authorList>
            <person name="Zhou W."/>
            <person name="Posri P."/>
            <person name="Abugrain M.E."/>
            <person name="Weisberg A.J."/>
            <person name="Chang J.H."/>
            <person name="Mahmud T."/>
        </authorList>
    </citation>
    <scope>NUCLEOTIDE SEQUENCE [LARGE SCALE GENOMIC DNA]</scope>
    <source>
        <strain evidence="1 2">ATCC 27456</strain>
    </source>
</reference>
<sequence length="191" mass="18964">MHGPPLVGWLLLVLGAAGGAYCTARARAAPPGPRRAFRAEAALGWGMAVMAVPAVTAPDSALWARLTAVAAVRRPAGAVGGRRAGTGRVGRDHTVEAVAMIYMSVAAVLPAPGDGAGHTGHGTGPTGPSLVLTAVLLGYFAGYAVRAGLRLVPVAAAGPAPGAVALTERPELAAACRLAMSVAMCGMLLTM</sequence>
<dbReference type="RefSeq" id="WP_197987651.1">
    <property type="nucleotide sequence ID" value="NZ_JACYXC010000001.1"/>
</dbReference>
<proteinExistence type="predicted"/>
<organism evidence="1 2">
    <name type="scientific">Streptomyces pactum</name>
    <dbReference type="NCBI Taxonomy" id="68249"/>
    <lineage>
        <taxon>Bacteria</taxon>
        <taxon>Bacillati</taxon>
        <taxon>Actinomycetota</taxon>
        <taxon>Actinomycetes</taxon>
        <taxon>Kitasatosporales</taxon>
        <taxon>Streptomycetaceae</taxon>
        <taxon>Streptomyces</taxon>
    </lineage>
</organism>
<dbReference type="Proteomes" id="UP000807371">
    <property type="component" value="Unassembled WGS sequence"/>
</dbReference>